<dbReference type="AlphaFoldDB" id="A0A7W7WN90"/>
<sequence length="39" mass="4436">MIRQLMMARIRYPQLSSDHQVNAPNRAAARKSELSPIKG</sequence>
<feature type="region of interest" description="Disordered" evidence="1">
    <location>
        <begin position="13"/>
        <end position="39"/>
    </location>
</feature>
<name>A0A7W7WN90_9ACTN</name>
<dbReference type="Proteomes" id="UP000578819">
    <property type="component" value="Unassembled WGS sequence"/>
</dbReference>
<keyword evidence="3" id="KW-1185">Reference proteome</keyword>
<evidence type="ECO:0000313" key="2">
    <source>
        <dbReference type="EMBL" id="MBB4957605.1"/>
    </source>
</evidence>
<comment type="caution">
    <text evidence="2">The sequence shown here is derived from an EMBL/GenBank/DDBJ whole genome shotgun (WGS) entry which is preliminary data.</text>
</comment>
<protein>
    <submittedName>
        <fullName evidence="2">Uncharacterized protein</fullName>
    </submittedName>
</protein>
<reference evidence="2 3" key="1">
    <citation type="submission" date="2020-08" db="EMBL/GenBank/DDBJ databases">
        <title>Sequencing the genomes of 1000 actinobacteria strains.</title>
        <authorList>
            <person name="Klenk H.-P."/>
        </authorList>
    </citation>
    <scope>NUCLEOTIDE SEQUENCE [LARGE SCALE GENOMIC DNA]</scope>
    <source>
        <strain evidence="2 3">DSM 45886</strain>
    </source>
</reference>
<dbReference type="EMBL" id="JACHJW010000001">
    <property type="protein sequence ID" value="MBB4957605.1"/>
    <property type="molecule type" value="Genomic_DNA"/>
</dbReference>
<gene>
    <name evidence="2" type="ORF">FHR38_001338</name>
</gene>
<accession>A0A7W7WN90</accession>
<feature type="compositionally biased region" description="Polar residues" evidence="1">
    <location>
        <begin position="14"/>
        <end position="23"/>
    </location>
</feature>
<evidence type="ECO:0000313" key="3">
    <source>
        <dbReference type="Proteomes" id="UP000578819"/>
    </source>
</evidence>
<evidence type="ECO:0000256" key="1">
    <source>
        <dbReference type="SAM" id="MobiDB-lite"/>
    </source>
</evidence>
<organism evidence="2 3">
    <name type="scientific">Micromonospora polyrhachis</name>
    <dbReference type="NCBI Taxonomy" id="1282883"/>
    <lineage>
        <taxon>Bacteria</taxon>
        <taxon>Bacillati</taxon>
        <taxon>Actinomycetota</taxon>
        <taxon>Actinomycetes</taxon>
        <taxon>Micromonosporales</taxon>
        <taxon>Micromonosporaceae</taxon>
        <taxon>Micromonospora</taxon>
    </lineage>
</organism>
<proteinExistence type="predicted"/>